<protein>
    <submittedName>
        <fullName evidence="1">Uncharacterized protein</fullName>
    </submittedName>
</protein>
<dbReference type="EMBL" id="AJWJ01000502">
    <property type="protein sequence ID" value="KAF2070359.1"/>
    <property type="molecule type" value="Genomic_DNA"/>
</dbReference>
<name>A0A8J4PN91_9MYCE</name>
<evidence type="ECO:0000313" key="1">
    <source>
        <dbReference type="EMBL" id="KAF2070359.1"/>
    </source>
</evidence>
<reference evidence="1" key="1">
    <citation type="submission" date="2020-01" db="EMBL/GenBank/DDBJ databases">
        <title>Development of genomics and gene disruption for Polysphondylium violaceum indicates a role for the polyketide synthase stlB in stalk morphogenesis.</title>
        <authorList>
            <person name="Narita B."/>
            <person name="Kawabe Y."/>
            <person name="Kin K."/>
            <person name="Saito T."/>
            <person name="Gibbs R."/>
            <person name="Kuspa A."/>
            <person name="Muzny D."/>
            <person name="Queller D."/>
            <person name="Richards S."/>
            <person name="Strassman J."/>
            <person name="Sucgang R."/>
            <person name="Worley K."/>
            <person name="Schaap P."/>
        </authorList>
    </citation>
    <scope>NUCLEOTIDE SEQUENCE</scope>
    <source>
        <strain evidence="1">QSvi11</strain>
    </source>
</reference>
<dbReference type="OrthoDB" id="4953at2759"/>
<keyword evidence="2" id="KW-1185">Reference proteome</keyword>
<dbReference type="SUPFAM" id="SSF63411">
    <property type="entry name" value="LuxS/MPP-like metallohydrolase"/>
    <property type="match status" value="1"/>
</dbReference>
<dbReference type="Proteomes" id="UP000695562">
    <property type="component" value="Unassembled WGS sequence"/>
</dbReference>
<gene>
    <name evidence="1" type="ORF">CYY_008315</name>
</gene>
<dbReference type="GO" id="GO:0046872">
    <property type="term" value="F:metal ion binding"/>
    <property type="evidence" value="ECO:0007669"/>
    <property type="project" value="InterPro"/>
</dbReference>
<organism evidence="1 2">
    <name type="scientific">Polysphondylium violaceum</name>
    <dbReference type="NCBI Taxonomy" id="133409"/>
    <lineage>
        <taxon>Eukaryota</taxon>
        <taxon>Amoebozoa</taxon>
        <taxon>Evosea</taxon>
        <taxon>Eumycetozoa</taxon>
        <taxon>Dictyostelia</taxon>
        <taxon>Dictyosteliales</taxon>
        <taxon>Dictyosteliaceae</taxon>
        <taxon>Polysphondylium</taxon>
    </lineage>
</organism>
<evidence type="ECO:0000313" key="2">
    <source>
        <dbReference type="Proteomes" id="UP000695562"/>
    </source>
</evidence>
<proteinExistence type="predicted"/>
<feature type="non-terminal residue" evidence="1">
    <location>
        <position position="1"/>
    </location>
</feature>
<dbReference type="PANTHER" id="PTHR43016:SF6">
    <property type="entry name" value="PEPTIDASE M16 N-TERMINAL DOMAIN-CONTAINING PROTEIN"/>
    <property type="match status" value="1"/>
</dbReference>
<dbReference type="AlphaFoldDB" id="A0A8J4PN91"/>
<sequence length="267" mass="30864">VSKISDTWAQYVSQCKLPCEKKRKHIDTDNGESVHYLPYFQPLERTPTVWSPVMIQIPMKGQDSNTLLQYVPLQINFKHPDFAPVALLCDIFHSKEGEIRTKGYAYGFSLNLDIVRGVLIFGLTEATSPVKALNEFYKWLQRLEADPHKVITQFALETACSTEVYDYFSTKCTPTDVISENVTTLFKGLPNLQESLVLLDRYKNCTIELVIECYYRYFKKFLEPQKLLVLTTNPNSCESIQSEMKSLLDVDLNIVDFQDIWIDYNKD</sequence>
<dbReference type="Gene3D" id="3.30.830.10">
    <property type="entry name" value="Metalloenzyme, LuxS/M16 peptidase-like"/>
    <property type="match status" value="1"/>
</dbReference>
<dbReference type="InterPro" id="IPR011249">
    <property type="entry name" value="Metalloenz_LuxS/M16"/>
</dbReference>
<comment type="caution">
    <text evidence="1">The sequence shown here is derived from an EMBL/GenBank/DDBJ whole genome shotgun (WGS) entry which is preliminary data.</text>
</comment>
<dbReference type="PANTHER" id="PTHR43016">
    <property type="entry name" value="PRESEQUENCE PROTEASE"/>
    <property type="match status" value="1"/>
</dbReference>
<accession>A0A8J4PN91</accession>